<protein>
    <submittedName>
        <fullName evidence="1">Uncharacterized protein</fullName>
    </submittedName>
</protein>
<name>X1KVL7_9ZZZZ</name>
<proteinExistence type="predicted"/>
<reference evidence="1" key="1">
    <citation type="journal article" date="2014" name="Front. Microbiol.">
        <title>High frequency of phylogenetically diverse reductive dehalogenase-homologous genes in deep subseafloor sedimentary metagenomes.</title>
        <authorList>
            <person name="Kawai M."/>
            <person name="Futagami T."/>
            <person name="Toyoda A."/>
            <person name="Takaki Y."/>
            <person name="Nishi S."/>
            <person name="Hori S."/>
            <person name="Arai W."/>
            <person name="Tsubouchi T."/>
            <person name="Morono Y."/>
            <person name="Uchiyama I."/>
            <person name="Ito T."/>
            <person name="Fujiyama A."/>
            <person name="Inagaki F."/>
            <person name="Takami H."/>
        </authorList>
    </citation>
    <scope>NUCLEOTIDE SEQUENCE</scope>
    <source>
        <strain evidence="1">Expedition CK06-06</strain>
    </source>
</reference>
<organism evidence="1">
    <name type="scientific">marine sediment metagenome</name>
    <dbReference type="NCBI Taxonomy" id="412755"/>
    <lineage>
        <taxon>unclassified sequences</taxon>
        <taxon>metagenomes</taxon>
        <taxon>ecological metagenomes</taxon>
    </lineage>
</organism>
<comment type="caution">
    <text evidence="1">The sequence shown here is derived from an EMBL/GenBank/DDBJ whole genome shotgun (WGS) entry which is preliminary data.</text>
</comment>
<evidence type="ECO:0000313" key="1">
    <source>
        <dbReference type="EMBL" id="GAI10748.1"/>
    </source>
</evidence>
<feature type="non-terminal residue" evidence="1">
    <location>
        <position position="1"/>
    </location>
</feature>
<dbReference type="EMBL" id="BARV01011669">
    <property type="protein sequence ID" value="GAI10748.1"/>
    <property type="molecule type" value="Genomic_DNA"/>
</dbReference>
<dbReference type="AlphaFoldDB" id="X1KVL7"/>
<gene>
    <name evidence="1" type="ORF">S06H3_22008</name>
</gene>
<sequence>AAETFYMKFFNNSEHNVDFTAFFEGYEIVV</sequence>
<accession>X1KVL7</accession>